<evidence type="ECO:0000256" key="2">
    <source>
        <dbReference type="ARBA" id="ARBA00022630"/>
    </source>
</evidence>
<organism evidence="7 8">
    <name type="scientific">Sporothrix bragantina</name>
    <dbReference type="NCBI Taxonomy" id="671064"/>
    <lineage>
        <taxon>Eukaryota</taxon>
        <taxon>Fungi</taxon>
        <taxon>Dikarya</taxon>
        <taxon>Ascomycota</taxon>
        <taxon>Pezizomycotina</taxon>
        <taxon>Sordariomycetes</taxon>
        <taxon>Sordariomycetidae</taxon>
        <taxon>Ophiostomatales</taxon>
        <taxon>Ophiostomataceae</taxon>
        <taxon>Sporothrix</taxon>
    </lineage>
</organism>
<dbReference type="PANTHER" id="PTHR43004:SF20">
    <property type="entry name" value="2-MONOOXYGENASE, PUTATIVE (AFU_ORTHOLOGUE AFUA_1G13660)-RELATED"/>
    <property type="match status" value="1"/>
</dbReference>
<sequence>MTAPDLHAVNESKVDVLVVGAGPAGYMATLWFARMGIKTKFIDKRSTKIFTGQADGLQPRVLEVFETFGFADRAAKEVATGFEATYYEPDENGRIRRIDVKPEGVPGISRFNGSVVHQGRIETWISDAIDEFSKGEIKVERPVIPEVLDINDGVDAEYPVRVVLRKLPNDDAEPNQFGHKVENGLYRQFAGDQNQQNGIDGAHVNDLEVVRAKYVIGCDGAHSWVRKQLDIEHKGETTDFVWGVLDILPITDLPDIRKRVSIHSVEDGSIMVIPREKGLVRLYIQLREVDHEEAVGDNTLPNGAKKRVDRSKITADRILQAAQKIFKPYTLEAAETHWFTAYQIGQRVATSFSDPSQRVFIAGDACHTHSPKAGQGMNVSMMDTFNLAWKIAYVVKGVASPSILDTYETERKAVADDLIAFDQRLSRLYSSKPGEISMQEFRSVVEQGSAFTTGCTVNYDASILIEKPADKSREEEYHSPLAPKLNIGMRFPDAKFVMQCDARPWFINQQLPSTGQFRLLVFIGDYAQKPALREQLNGIGRYLARPENTVPEPVLQKLLIHASPQAKVEWDDFPLVFRPRDERGVMNYWLIWADTPSLHAETGHGYETYGISKDVGAAVLLRPDGYVAMVTEPTVEGVKEIFGFLSKFLVGLKPSA</sequence>
<evidence type="ECO:0000313" key="8">
    <source>
        <dbReference type="Proteomes" id="UP001642406"/>
    </source>
</evidence>
<dbReference type="SUPFAM" id="SSF54373">
    <property type="entry name" value="FAD-linked reductases, C-terminal domain"/>
    <property type="match status" value="1"/>
</dbReference>
<accession>A0ABP0AS46</accession>
<dbReference type="InterPro" id="IPR050641">
    <property type="entry name" value="RIFMO-like"/>
</dbReference>
<gene>
    <name evidence="7" type="ORF">SBRCBS47491_000650</name>
</gene>
<comment type="similarity">
    <text evidence="1">Belongs to the PheA/TfdB FAD monooxygenase family.</text>
</comment>
<dbReference type="InterPro" id="IPR012941">
    <property type="entry name" value="Phe_hydrox_C_dim_dom"/>
</dbReference>
<dbReference type="InterPro" id="IPR002938">
    <property type="entry name" value="FAD-bd"/>
</dbReference>
<comment type="caution">
    <text evidence="7">The sequence shown here is derived from an EMBL/GenBank/DDBJ whole genome shotgun (WGS) entry which is preliminary data.</text>
</comment>
<dbReference type="Pfam" id="PF07976">
    <property type="entry name" value="Phe_hydrox_dim"/>
    <property type="match status" value="1"/>
</dbReference>
<dbReference type="Gene3D" id="3.30.9.10">
    <property type="entry name" value="D-Amino Acid Oxidase, subunit A, domain 2"/>
    <property type="match status" value="1"/>
</dbReference>
<proteinExistence type="inferred from homology"/>
<dbReference type="InterPro" id="IPR038220">
    <property type="entry name" value="PHOX_C_sf"/>
</dbReference>
<keyword evidence="2" id="KW-0285">Flavoprotein</keyword>
<keyword evidence="3" id="KW-0274">FAD</keyword>
<evidence type="ECO:0000259" key="5">
    <source>
        <dbReference type="Pfam" id="PF01494"/>
    </source>
</evidence>
<keyword evidence="4" id="KW-0560">Oxidoreductase</keyword>
<dbReference type="InterPro" id="IPR036249">
    <property type="entry name" value="Thioredoxin-like_sf"/>
</dbReference>
<dbReference type="InterPro" id="IPR036188">
    <property type="entry name" value="FAD/NAD-bd_sf"/>
</dbReference>
<evidence type="ECO:0008006" key="9">
    <source>
        <dbReference type="Google" id="ProtNLM"/>
    </source>
</evidence>
<dbReference type="Pfam" id="PF01494">
    <property type="entry name" value="FAD_binding_3"/>
    <property type="match status" value="1"/>
</dbReference>
<dbReference type="Gene3D" id="3.40.30.20">
    <property type="match status" value="1"/>
</dbReference>
<dbReference type="Gene3D" id="3.50.50.60">
    <property type="entry name" value="FAD/NAD(P)-binding domain"/>
    <property type="match status" value="1"/>
</dbReference>
<dbReference type="EMBL" id="CAWUHC010000004">
    <property type="protein sequence ID" value="CAK7210082.1"/>
    <property type="molecule type" value="Genomic_DNA"/>
</dbReference>
<keyword evidence="8" id="KW-1185">Reference proteome</keyword>
<evidence type="ECO:0000256" key="3">
    <source>
        <dbReference type="ARBA" id="ARBA00022827"/>
    </source>
</evidence>
<dbReference type="SUPFAM" id="SSF52833">
    <property type="entry name" value="Thioredoxin-like"/>
    <property type="match status" value="1"/>
</dbReference>
<dbReference type="SUPFAM" id="SSF51905">
    <property type="entry name" value="FAD/NAD(P)-binding domain"/>
    <property type="match status" value="1"/>
</dbReference>
<evidence type="ECO:0000256" key="4">
    <source>
        <dbReference type="ARBA" id="ARBA00023002"/>
    </source>
</evidence>
<dbReference type="PANTHER" id="PTHR43004">
    <property type="entry name" value="TRK SYSTEM POTASSIUM UPTAKE PROTEIN"/>
    <property type="match status" value="1"/>
</dbReference>
<feature type="domain" description="FAD-binding" evidence="5">
    <location>
        <begin position="13"/>
        <end position="421"/>
    </location>
</feature>
<feature type="domain" description="Phenol hydroxylase-like C-terminal dimerisation" evidence="6">
    <location>
        <begin position="457"/>
        <end position="650"/>
    </location>
</feature>
<evidence type="ECO:0000259" key="6">
    <source>
        <dbReference type="Pfam" id="PF07976"/>
    </source>
</evidence>
<name>A0ABP0AS46_9PEZI</name>
<evidence type="ECO:0000313" key="7">
    <source>
        <dbReference type="EMBL" id="CAK7210082.1"/>
    </source>
</evidence>
<dbReference type="Proteomes" id="UP001642406">
    <property type="component" value="Unassembled WGS sequence"/>
</dbReference>
<evidence type="ECO:0000256" key="1">
    <source>
        <dbReference type="ARBA" id="ARBA00007801"/>
    </source>
</evidence>
<dbReference type="CDD" id="cd02979">
    <property type="entry name" value="PHOX_C"/>
    <property type="match status" value="1"/>
</dbReference>
<reference evidence="7 8" key="1">
    <citation type="submission" date="2024-01" db="EMBL/GenBank/DDBJ databases">
        <authorList>
            <person name="Allen C."/>
            <person name="Tagirdzhanova G."/>
        </authorList>
    </citation>
    <scope>NUCLEOTIDE SEQUENCE [LARGE SCALE GENOMIC DNA]</scope>
</reference>
<protein>
    <recommendedName>
        <fullName evidence="9">Phenol 2-monooxygenase</fullName>
    </recommendedName>
</protein>
<dbReference type="PRINTS" id="PR00420">
    <property type="entry name" value="RNGMNOXGNASE"/>
</dbReference>